<dbReference type="OrthoDB" id="9807937at2"/>
<feature type="transmembrane region" description="Helical" evidence="2">
    <location>
        <begin position="125"/>
        <end position="144"/>
    </location>
</feature>
<feature type="transmembrane region" description="Helical" evidence="2">
    <location>
        <begin position="99"/>
        <end position="118"/>
    </location>
</feature>
<dbReference type="SUPFAM" id="SSF103481">
    <property type="entry name" value="Multidrug resistance efflux transporter EmrE"/>
    <property type="match status" value="2"/>
</dbReference>
<name>A0A1H7FCB5_9RHOB</name>
<feature type="transmembrane region" description="Helical" evidence="2">
    <location>
        <begin position="237"/>
        <end position="256"/>
    </location>
</feature>
<feature type="transmembrane region" description="Helical" evidence="2">
    <location>
        <begin position="206"/>
        <end position="225"/>
    </location>
</feature>
<proteinExistence type="predicted"/>
<evidence type="ECO:0000313" key="4">
    <source>
        <dbReference type="EMBL" id="SEK22052.1"/>
    </source>
</evidence>
<sequence length="315" mass="33723">MRGDRLGIALMVATTFVFAIQDGLSRHLAGEYNVLMVVMIRYWFFAAFVIAIAARRAGGLRAAAATSQPVIQGLRGLLLVGEICVMVAGFVLLGLVEAHAIFAAYPLLAAALSGPILGERVGWRRWTAIALGFVGVLIILQPGVTVFSPAALVPLTAAALFAMYGLLTRYVARRDTTATSFFWTGTVGAMAITLVGVWFWEPMTLSDWGWMAALCLSGATGHWLLIRCYEVAEVGVVQPFAYLQLVFASFIGVTVFGEALQAQVVLGAAIVIAAGLFTLWRGRRVDQAQEASTDRGADGFRKDDVPEHAAPGRNG</sequence>
<feature type="transmembrane region" description="Helical" evidence="2">
    <location>
        <begin position="262"/>
        <end position="280"/>
    </location>
</feature>
<dbReference type="GO" id="GO:0016020">
    <property type="term" value="C:membrane"/>
    <property type="evidence" value="ECO:0007669"/>
    <property type="project" value="InterPro"/>
</dbReference>
<dbReference type="AlphaFoldDB" id="A0A1H7FCB5"/>
<feature type="transmembrane region" description="Helical" evidence="2">
    <location>
        <begin position="180"/>
        <end position="200"/>
    </location>
</feature>
<dbReference type="InterPro" id="IPR037185">
    <property type="entry name" value="EmrE-like"/>
</dbReference>
<organism evidence="4 5">
    <name type="scientific">Jannaschia helgolandensis</name>
    <dbReference type="NCBI Taxonomy" id="188906"/>
    <lineage>
        <taxon>Bacteria</taxon>
        <taxon>Pseudomonadati</taxon>
        <taxon>Pseudomonadota</taxon>
        <taxon>Alphaproteobacteria</taxon>
        <taxon>Rhodobacterales</taxon>
        <taxon>Roseobacteraceae</taxon>
        <taxon>Jannaschia</taxon>
    </lineage>
</organism>
<dbReference type="PANTHER" id="PTHR22911:SF103">
    <property type="entry name" value="BLR2811 PROTEIN"/>
    <property type="match status" value="1"/>
</dbReference>
<dbReference type="Pfam" id="PF00892">
    <property type="entry name" value="EamA"/>
    <property type="match status" value="2"/>
</dbReference>
<feature type="transmembrane region" description="Helical" evidence="2">
    <location>
        <begin position="35"/>
        <end position="54"/>
    </location>
</feature>
<evidence type="ECO:0000259" key="3">
    <source>
        <dbReference type="Pfam" id="PF00892"/>
    </source>
</evidence>
<gene>
    <name evidence="4" type="ORF">SAMN04488526_0025</name>
</gene>
<keyword evidence="5" id="KW-1185">Reference proteome</keyword>
<dbReference type="EMBL" id="FNZQ01000001">
    <property type="protein sequence ID" value="SEK22052.1"/>
    <property type="molecule type" value="Genomic_DNA"/>
</dbReference>
<keyword evidence="2" id="KW-0812">Transmembrane</keyword>
<dbReference type="RefSeq" id="WP_092758628.1">
    <property type="nucleotide sequence ID" value="NZ_FNZQ01000001.1"/>
</dbReference>
<feature type="domain" description="EamA" evidence="3">
    <location>
        <begin position="151"/>
        <end position="278"/>
    </location>
</feature>
<keyword evidence="2" id="KW-0472">Membrane</keyword>
<feature type="domain" description="EamA" evidence="3">
    <location>
        <begin position="6"/>
        <end position="140"/>
    </location>
</feature>
<evidence type="ECO:0000256" key="2">
    <source>
        <dbReference type="SAM" id="Phobius"/>
    </source>
</evidence>
<dbReference type="Proteomes" id="UP000199283">
    <property type="component" value="Unassembled WGS sequence"/>
</dbReference>
<reference evidence="4 5" key="1">
    <citation type="submission" date="2016-10" db="EMBL/GenBank/DDBJ databases">
        <authorList>
            <person name="de Groot N.N."/>
        </authorList>
    </citation>
    <scope>NUCLEOTIDE SEQUENCE [LARGE SCALE GENOMIC DNA]</scope>
    <source>
        <strain evidence="4 5">DSM 14858</strain>
    </source>
</reference>
<keyword evidence="2" id="KW-1133">Transmembrane helix</keyword>
<dbReference type="InterPro" id="IPR000620">
    <property type="entry name" value="EamA_dom"/>
</dbReference>
<feature type="region of interest" description="Disordered" evidence="1">
    <location>
        <begin position="290"/>
        <end position="315"/>
    </location>
</feature>
<feature type="compositionally biased region" description="Basic and acidic residues" evidence="1">
    <location>
        <begin position="290"/>
        <end position="307"/>
    </location>
</feature>
<dbReference type="STRING" id="188906.SAMN04488526_0025"/>
<accession>A0A1H7FCB5</accession>
<protein>
    <submittedName>
        <fullName evidence="4">Permease of the drug/metabolite transporter (DMT) superfamily</fullName>
    </submittedName>
</protein>
<feature type="transmembrane region" description="Helical" evidence="2">
    <location>
        <begin position="150"/>
        <end position="168"/>
    </location>
</feature>
<evidence type="ECO:0000313" key="5">
    <source>
        <dbReference type="Proteomes" id="UP000199283"/>
    </source>
</evidence>
<evidence type="ECO:0000256" key="1">
    <source>
        <dbReference type="SAM" id="MobiDB-lite"/>
    </source>
</evidence>
<dbReference type="PANTHER" id="PTHR22911">
    <property type="entry name" value="ACYL-MALONYL CONDENSING ENZYME-RELATED"/>
    <property type="match status" value="1"/>
</dbReference>
<feature type="transmembrane region" description="Helical" evidence="2">
    <location>
        <begin position="74"/>
        <end position="93"/>
    </location>
</feature>